<dbReference type="AlphaFoldDB" id="A0A1Y2CIH8"/>
<protein>
    <submittedName>
        <fullName evidence="1">Uncharacterized protein</fullName>
    </submittedName>
</protein>
<keyword evidence="2" id="KW-1185">Reference proteome</keyword>
<gene>
    <name evidence="1" type="ORF">BCR33DRAFT_715247</name>
</gene>
<name>A0A1Y2CIH8_9FUNG</name>
<dbReference type="OrthoDB" id="2163168at2759"/>
<dbReference type="Proteomes" id="UP000193642">
    <property type="component" value="Unassembled WGS sequence"/>
</dbReference>
<accession>A0A1Y2CIH8</accession>
<organism evidence="1 2">
    <name type="scientific">Rhizoclosmatium globosum</name>
    <dbReference type="NCBI Taxonomy" id="329046"/>
    <lineage>
        <taxon>Eukaryota</taxon>
        <taxon>Fungi</taxon>
        <taxon>Fungi incertae sedis</taxon>
        <taxon>Chytridiomycota</taxon>
        <taxon>Chytridiomycota incertae sedis</taxon>
        <taxon>Chytridiomycetes</taxon>
        <taxon>Chytridiales</taxon>
        <taxon>Chytriomycetaceae</taxon>
        <taxon>Rhizoclosmatium</taxon>
    </lineage>
</organism>
<comment type="caution">
    <text evidence="1">The sequence shown here is derived from an EMBL/GenBank/DDBJ whole genome shotgun (WGS) entry which is preliminary data.</text>
</comment>
<proteinExistence type="predicted"/>
<dbReference type="EMBL" id="MCGO01000015">
    <property type="protein sequence ID" value="ORY46822.1"/>
    <property type="molecule type" value="Genomic_DNA"/>
</dbReference>
<sequence length="131" mass="13946">MSPVEFPRKSVRPSVQLRGRIFYRIPSDGRAARYVPLWFPTGEVRTVNATAGEVLCRVHSQFPSATLTGVAASGGAGGWSVVTSFGTSTTSYSINVGGVGTGWKGSGGLEETTFSGIRLHRDDILRGQKDV</sequence>
<reference evidence="1 2" key="1">
    <citation type="submission" date="2016-07" db="EMBL/GenBank/DDBJ databases">
        <title>Pervasive Adenine N6-methylation of Active Genes in Fungi.</title>
        <authorList>
            <consortium name="DOE Joint Genome Institute"/>
            <person name="Mondo S.J."/>
            <person name="Dannebaum R.O."/>
            <person name="Kuo R.C."/>
            <person name="Labutti K."/>
            <person name="Haridas S."/>
            <person name="Kuo A."/>
            <person name="Salamov A."/>
            <person name="Ahrendt S.R."/>
            <person name="Lipzen A."/>
            <person name="Sullivan W."/>
            <person name="Andreopoulos W.B."/>
            <person name="Clum A."/>
            <person name="Lindquist E."/>
            <person name="Daum C."/>
            <person name="Ramamoorthy G.K."/>
            <person name="Gryganskyi A."/>
            <person name="Culley D."/>
            <person name="Magnuson J.K."/>
            <person name="James T.Y."/>
            <person name="O'Malley M.A."/>
            <person name="Stajich J.E."/>
            <person name="Spatafora J.W."/>
            <person name="Visel A."/>
            <person name="Grigoriev I.V."/>
        </authorList>
    </citation>
    <scope>NUCLEOTIDE SEQUENCE [LARGE SCALE GENOMIC DNA]</scope>
    <source>
        <strain evidence="1 2">JEL800</strain>
    </source>
</reference>
<evidence type="ECO:0000313" key="2">
    <source>
        <dbReference type="Proteomes" id="UP000193642"/>
    </source>
</evidence>
<evidence type="ECO:0000313" key="1">
    <source>
        <dbReference type="EMBL" id="ORY46822.1"/>
    </source>
</evidence>